<evidence type="ECO:0000313" key="3">
    <source>
        <dbReference type="Proteomes" id="UP000685013"/>
    </source>
</evidence>
<dbReference type="PANTHER" id="PTHR45868">
    <property type="entry name" value="HEAVY METAL-ASSOCIATED ISOPRENYLATED PLANT PROTEIN 33-RELATED"/>
    <property type="match status" value="1"/>
</dbReference>
<dbReference type="EMBL" id="JAGKQH010000001">
    <property type="protein sequence ID" value="KAG6606999.1"/>
    <property type="molecule type" value="Genomic_DNA"/>
</dbReference>
<dbReference type="AlphaFoldDB" id="A0AAV6P5K3"/>
<evidence type="ECO:0000256" key="1">
    <source>
        <dbReference type="ARBA" id="ARBA00022723"/>
    </source>
</evidence>
<reference evidence="2 3" key="1">
    <citation type="journal article" date="2021" name="Hortic Res">
        <title>The domestication of Cucurbita argyrosperma as revealed by the genome of its wild relative.</title>
        <authorList>
            <person name="Barrera-Redondo J."/>
            <person name="Sanchez-de la Vega G."/>
            <person name="Aguirre-Liguori J.A."/>
            <person name="Castellanos-Morales G."/>
            <person name="Gutierrez-Guerrero Y.T."/>
            <person name="Aguirre-Dugua X."/>
            <person name="Aguirre-Planter E."/>
            <person name="Tenaillon M.I."/>
            <person name="Lira-Saade R."/>
            <person name="Eguiarte L.E."/>
        </authorList>
    </citation>
    <scope>NUCLEOTIDE SEQUENCE [LARGE SCALE GENOMIC DNA]</scope>
    <source>
        <strain evidence="2">JBR-2021</strain>
    </source>
</reference>
<dbReference type="InterPro" id="IPR006121">
    <property type="entry name" value="HMA_dom"/>
</dbReference>
<sequence length="186" mass="21160">MILTIFLSLTLLTSFFPFIFTKSSHFFAAHKLREQENVKEPIPFLEDRGVYKVDIDAEEQKVTIIGNVDSSILIKKLAKLGKQAQLWASTSKQDEDDEEQTLRKNKGNYLEDAIDPSYTFQNEYMLPIFDSEFNNPTLLECYLAQENSMSSGFRHGSVSIAAAQKARGPMVSMTHDVADIQDYQFS</sequence>
<dbReference type="Proteomes" id="UP000685013">
    <property type="component" value="Chromosome 1"/>
</dbReference>
<protein>
    <submittedName>
        <fullName evidence="2">Heavy metal-associated isoprenylated plant protein 36</fullName>
    </submittedName>
</protein>
<evidence type="ECO:0000313" key="2">
    <source>
        <dbReference type="EMBL" id="KAG6606999.1"/>
    </source>
</evidence>
<proteinExistence type="predicted"/>
<comment type="caution">
    <text evidence="2">The sequence shown here is derived from an EMBL/GenBank/DDBJ whole genome shotgun (WGS) entry which is preliminary data.</text>
</comment>
<organism evidence="2 3">
    <name type="scientific">Cucurbita argyrosperma subsp. sororia</name>
    <dbReference type="NCBI Taxonomy" id="37648"/>
    <lineage>
        <taxon>Eukaryota</taxon>
        <taxon>Viridiplantae</taxon>
        <taxon>Streptophyta</taxon>
        <taxon>Embryophyta</taxon>
        <taxon>Tracheophyta</taxon>
        <taxon>Spermatophyta</taxon>
        <taxon>Magnoliopsida</taxon>
        <taxon>eudicotyledons</taxon>
        <taxon>Gunneridae</taxon>
        <taxon>Pentapetalae</taxon>
        <taxon>rosids</taxon>
        <taxon>fabids</taxon>
        <taxon>Cucurbitales</taxon>
        <taxon>Cucurbitaceae</taxon>
        <taxon>Cucurbiteae</taxon>
        <taxon>Cucurbita</taxon>
    </lineage>
</organism>
<gene>
    <name evidence="2" type="primary">HIPP36</name>
    <name evidence="2" type="ORF">SDJN03_00341</name>
</gene>
<dbReference type="GO" id="GO:0046872">
    <property type="term" value="F:metal ion binding"/>
    <property type="evidence" value="ECO:0007669"/>
    <property type="project" value="UniProtKB-KW"/>
</dbReference>
<dbReference type="PANTHER" id="PTHR45868:SF93">
    <property type="entry name" value="OS12G0144600 PROTEIN"/>
    <property type="match status" value="1"/>
</dbReference>
<keyword evidence="3" id="KW-1185">Reference proteome</keyword>
<name>A0AAV6P5K3_9ROSI</name>
<keyword evidence="1" id="KW-0479">Metal-binding</keyword>
<feature type="non-terminal residue" evidence="2">
    <location>
        <position position="1"/>
    </location>
</feature>
<accession>A0AAV6P5K3</accession>
<dbReference type="CDD" id="cd00371">
    <property type="entry name" value="HMA"/>
    <property type="match status" value="1"/>
</dbReference>